<sequence length="130" mass="13935">MMANEAIGQVSHLQTLLIEGNEDIDPVFSGSFAEEFPIEEEIESQGEVGIVAVPPDAEAGVEDVVVVVVAVPSKKVVVAEEIPLAIENATRGVENVEFEVAAEVETKLEKVVETKAEIVDQVSKMTLSIF</sequence>
<proteinExistence type="predicted"/>
<keyword evidence="2" id="KW-1185">Reference proteome</keyword>
<dbReference type="EMBL" id="JACGWO010000003">
    <property type="protein sequence ID" value="KAK4430935.1"/>
    <property type="molecule type" value="Genomic_DNA"/>
</dbReference>
<reference evidence="1" key="1">
    <citation type="submission" date="2020-06" db="EMBL/GenBank/DDBJ databases">
        <authorList>
            <person name="Li T."/>
            <person name="Hu X."/>
            <person name="Zhang T."/>
            <person name="Song X."/>
            <person name="Zhang H."/>
            <person name="Dai N."/>
            <person name="Sheng W."/>
            <person name="Hou X."/>
            <person name="Wei L."/>
        </authorList>
    </citation>
    <scope>NUCLEOTIDE SEQUENCE</scope>
    <source>
        <strain evidence="1">3651</strain>
        <tissue evidence="1">Leaf</tissue>
    </source>
</reference>
<evidence type="ECO:0000313" key="2">
    <source>
        <dbReference type="Proteomes" id="UP001293254"/>
    </source>
</evidence>
<dbReference type="AlphaFoldDB" id="A0AAE1YIK7"/>
<name>A0AAE1YIK7_9LAMI</name>
<evidence type="ECO:0000313" key="1">
    <source>
        <dbReference type="EMBL" id="KAK4430935.1"/>
    </source>
</evidence>
<comment type="caution">
    <text evidence="1">The sequence shown here is derived from an EMBL/GenBank/DDBJ whole genome shotgun (WGS) entry which is preliminary data.</text>
</comment>
<organism evidence="1 2">
    <name type="scientific">Sesamum alatum</name>
    <dbReference type="NCBI Taxonomy" id="300844"/>
    <lineage>
        <taxon>Eukaryota</taxon>
        <taxon>Viridiplantae</taxon>
        <taxon>Streptophyta</taxon>
        <taxon>Embryophyta</taxon>
        <taxon>Tracheophyta</taxon>
        <taxon>Spermatophyta</taxon>
        <taxon>Magnoliopsida</taxon>
        <taxon>eudicotyledons</taxon>
        <taxon>Gunneridae</taxon>
        <taxon>Pentapetalae</taxon>
        <taxon>asterids</taxon>
        <taxon>lamiids</taxon>
        <taxon>Lamiales</taxon>
        <taxon>Pedaliaceae</taxon>
        <taxon>Sesamum</taxon>
    </lineage>
</organism>
<dbReference type="Proteomes" id="UP001293254">
    <property type="component" value="Unassembled WGS sequence"/>
</dbReference>
<reference evidence="1" key="2">
    <citation type="journal article" date="2024" name="Plant">
        <title>Genomic evolution and insights into agronomic trait innovations of Sesamum species.</title>
        <authorList>
            <person name="Miao H."/>
            <person name="Wang L."/>
            <person name="Qu L."/>
            <person name="Liu H."/>
            <person name="Sun Y."/>
            <person name="Le M."/>
            <person name="Wang Q."/>
            <person name="Wei S."/>
            <person name="Zheng Y."/>
            <person name="Lin W."/>
            <person name="Duan Y."/>
            <person name="Cao H."/>
            <person name="Xiong S."/>
            <person name="Wang X."/>
            <person name="Wei L."/>
            <person name="Li C."/>
            <person name="Ma Q."/>
            <person name="Ju M."/>
            <person name="Zhao R."/>
            <person name="Li G."/>
            <person name="Mu C."/>
            <person name="Tian Q."/>
            <person name="Mei H."/>
            <person name="Zhang T."/>
            <person name="Gao T."/>
            <person name="Zhang H."/>
        </authorList>
    </citation>
    <scope>NUCLEOTIDE SEQUENCE</scope>
    <source>
        <strain evidence="1">3651</strain>
    </source>
</reference>
<protein>
    <submittedName>
        <fullName evidence="1">Uncharacterized protein</fullName>
    </submittedName>
</protein>
<accession>A0AAE1YIK7</accession>
<gene>
    <name evidence="1" type="ORF">Salat_0855500</name>
</gene>